<dbReference type="OrthoDB" id="2752376at2759"/>
<name>A0A1B7MF48_9AGAM</name>
<reference evidence="1 2" key="1">
    <citation type="submission" date="2016-06" db="EMBL/GenBank/DDBJ databases">
        <title>Comparative genomics of the ectomycorrhizal sister species Rhizopogon vinicolor and Rhizopogon vesiculosus (Basidiomycota: Boletales) reveals a divergence of the mating type B locus.</title>
        <authorList>
            <consortium name="DOE Joint Genome Institute"/>
            <person name="Mujic A.B."/>
            <person name="Kuo A."/>
            <person name="Tritt A."/>
            <person name="Lipzen A."/>
            <person name="Chen C."/>
            <person name="Johnson J."/>
            <person name="Sharma A."/>
            <person name="Barry K."/>
            <person name="Grigoriev I.V."/>
            <person name="Spatafora J.W."/>
        </authorList>
    </citation>
    <scope>NUCLEOTIDE SEQUENCE [LARGE SCALE GENOMIC DNA]</scope>
    <source>
        <strain evidence="1 2">AM-OR11-026</strain>
    </source>
</reference>
<protein>
    <submittedName>
        <fullName evidence="1">Uncharacterized protein</fullName>
    </submittedName>
</protein>
<accession>A0A1B7MF48</accession>
<dbReference type="EMBL" id="KV449515">
    <property type="protein sequence ID" value="OAX31221.1"/>
    <property type="molecule type" value="Genomic_DNA"/>
</dbReference>
<dbReference type="Proteomes" id="UP000092154">
    <property type="component" value="Unassembled WGS sequence"/>
</dbReference>
<sequence>MPLTTPQMPFHQELSAPSFDPAQPRSLLRYFGDLERWTLRYVPIEVADLWECLPGWISATDWPALKSSVAARHPACHDEHRYSFADFVTLVDGQASQGIHSINQWSKFLNQFLIVSQYLLARHHLDPLEQQCYLL</sequence>
<evidence type="ECO:0000313" key="1">
    <source>
        <dbReference type="EMBL" id="OAX31221.1"/>
    </source>
</evidence>
<organism evidence="1 2">
    <name type="scientific">Rhizopogon vinicolor AM-OR11-026</name>
    <dbReference type="NCBI Taxonomy" id="1314800"/>
    <lineage>
        <taxon>Eukaryota</taxon>
        <taxon>Fungi</taxon>
        <taxon>Dikarya</taxon>
        <taxon>Basidiomycota</taxon>
        <taxon>Agaricomycotina</taxon>
        <taxon>Agaricomycetes</taxon>
        <taxon>Agaricomycetidae</taxon>
        <taxon>Boletales</taxon>
        <taxon>Suillineae</taxon>
        <taxon>Rhizopogonaceae</taxon>
        <taxon>Rhizopogon</taxon>
    </lineage>
</organism>
<dbReference type="InParanoid" id="A0A1B7MF48"/>
<evidence type="ECO:0000313" key="2">
    <source>
        <dbReference type="Proteomes" id="UP000092154"/>
    </source>
</evidence>
<gene>
    <name evidence="1" type="ORF">K503DRAFT_806256</name>
</gene>
<keyword evidence="2" id="KW-1185">Reference proteome</keyword>
<proteinExistence type="predicted"/>
<dbReference type="AlphaFoldDB" id="A0A1B7MF48"/>